<protein>
    <submittedName>
        <fullName evidence="1">Uncharacterized protein</fullName>
    </submittedName>
</protein>
<reference evidence="1" key="1">
    <citation type="submission" date="2018-02" db="EMBL/GenBank/DDBJ databases">
        <title>Rhizophora mucronata_Transcriptome.</title>
        <authorList>
            <person name="Meera S.P."/>
            <person name="Sreeshan A."/>
            <person name="Augustine A."/>
        </authorList>
    </citation>
    <scope>NUCLEOTIDE SEQUENCE</scope>
    <source>
        <tissue evidence="1">Leaf</tissue>
    </source>
</reference>
<dbReference type="EMBL" id="GGEC01082560">
    <property type="protein sequence ID" value="MBX63044.1"/>
    <property type="molecule type" value="Transcribed_RNA"/>
</dbReference>
<organism evidence="1">
    <name type="scientific">Rhizophora mucronata</name>
    <name type="common">Asiatic mangrove</name>
    <dbReference type="NCBI Taxonomy" id="61149"/>
    <lineage>
        <taxon>Eukaryota</taxon>
        <taxon>Viridiplantae</taxon>
        <taxon>Streptophyta</taxon>
        <taxon>Embryophyta</taxon>
        <taxon>Tracheophyta</taxon>
        <taxon>Spermatophyta</taxon>
        <taxon>Magnoliopsida</taxon>
        <taxon>eudicotyledons</taxon>
        <taxon>Gunneridae</taxon>
        <taxon>Pentapetalae</taxon>
        <taxon>rosids</taxon>
        <taxon>fabids</taxon>
        <taxon>Malpighiales</taxon>
        <taxon>Rhizophoraceae</taxon>
        <taxon>Rhizophora</taxon>
    </lineage>
</organism>
<proteinExistence type="predicted"/>
<accession>A0A2P2Q7W5</accession>
<evidence type="ECO:0000313" key="1">
    <source>
        <dbReference type="EMBL" id="MBX63044.1"/>
    </source>
</evidence>
<sequence>MRIGKRHLVSFPSVQYIRVECLSFTLANEAKHLTCHSPFLDKLP</sequence>
<name>A0A2P2Q7W5_RHIMU</name>
<dbReference type="AlphaFoldDB" id="A0A2P2Q7W5"/>